<protein>
    <submittedName>
        <fullName evidence="2">Uncharacterized protein</fullName>
    </submittedName>
</protein>
<proteinExistence type="predicted"/>
<feature type="region of interest" description="Disordered" evidence="1">
    <location>
        <begin position="12"/>
        <end position="63"/>
    </location>
</feature>
<accession>A0AAV7URI9</accession>
<dbReference type="Proteomes" id="UP001066276">
    <property type="component" value="Chromosome 3_1"/>
</dbReference>
<reference evidence="2" key="1">
    <citation type="journal article" date="2022" name="bioRxiv">
        <title>Sequencing and chromosome-scale assembly of the giantPleurodeles waltlgenome.</title>
        <authorList>
            <person name="Brown T."/>
            <person name="Elewa A."/>
            <person name="Iarovenko S."/>
            <person name="Subramanian E."/>
            <person name="Araus A.J."/>
            <person name="Petzold A."/>
            <person name="Susuki M."/>
            <person name="Suzuki K.-i.T."/>
            <person name="Hayashi T."/>
            <person name="Toyoda A."/>
            <person name="Oliveira C."/>
            <person name="Osipova E."/>
            <person name="Leigh N.D."/>
            <person name="Simon A."/>
            <person name="Yun M.H."/>
        </authorList>
    </citation>
    <scope>NUCLEOTIDE SEQUENCE</scope>
    <source>
        <strain evidence="2">20211129_DDA</strain>
        <tissue evidence="2">Liver</tissue>
    </source>
</reference>
<dbReference type="AlphaFoldDB" id="A0AAV7URI9"/>
<name>A0AAV7URI9_PLEWA</name>
<evidence type="ECO:0000313" key="3">
    <source>
        <dbReference type="Proteomes" id="UP001066276"/>
    </source>
</evidence>
<keyword evidence="3" id="KW-1185">Reference proteome</keyword>
<evidence type="ECO:0000313" key="2">
    <source>
        <dbReference type="EMBL" id="KAJ1190403.1"/>
    </source>
</evidence>
<organism evidence="2 3">
    <name type="scientific">Pleurodeles waltl</name>
    <name type="common">Iberian ribbed newt</name>
    <dbReference type="NCBI Taxonomy" id="8319"/>
    <lineage>
        <taxon>Eukaryota</taxon>
        <taxon>Metazoa</taxon>
        <taxon>Chordata</taxon>
        <taxon>Craniata</taxon>
        <taxon>Vertebrata</taxon>
        <taxon>Euteleostomi</taxon>
        <taxon>Amphibia</taxon>
        <taxon>Batrachia</taxon>
        <taxon>Caudata</taxon>
        <taxon>Salamandroidea</taxon>
        <taxon>Salamandridae</taxon>
        <taxon>Pleurodelinae</taxon>
        <taxon>Pleurodeles</taxon>
    </lineage>
</organism>
<evidence type="ECO:0000256" key="1">
    <source>
        <dbReference type="SAM" id="MobiDB-lite"/>
    </source>
</evidence>
<feature type="compositionally biased region" description="Basic and acidic residues" evidence="1">
    <location>
        <begin position="42"/>
        <end position="53"/>
    </location>
</feature>
<dbReference type="EMBL" id="JANPWB010000005">
    <property type="protein sequence ID" value="KAJ1190403.1"/>
    <property type="molecule type" value="Genomic_DNA"/>
</dbReference>
<sequence>MALILTLAVGGEAAVGPRTDRRSKKWHSDRGGHRRVRPPLSHSDRHGGHDRRAGVCALRPGGRPKTANRIMTLLTAAVFGGREPPCEPWR</sequence>
<gene>
    <name evidence="2" type="ORF">NDU88_007141</name>
</gene>
<comment type="caution">
    <text evidence="2">The sequence shown here is derived from an EMBL/GenBank/DDBJ whole genome shotgun (WGS) entry which is preliminary data.</text>
</comment>